<keyword evidence="3 6" id="KW-0238">DNA-binding</keyword>
<evidence type="ECO:0000256" key="4">
    <source>
        <dbReference type="ARBA" id="ARBA00023163"/>
    </source>
</evidence>
<keyword evidence="4" id="KW-0804">Transcription</keyword>
<dbReference type="InterPro" id="IPR036390">
    <property type="entry name" value="WH_DNA-bd_sf"/>
</dbReference>
<dbReference type="InterPro" id="IPR000847">
    <property type="entry name" value="LysR_HTH_N"/>
</dbReference>
<evidence type="ECO:0000313" key="6">
    <source>
        <dbReference type="EMBL" id="SDZ61233.1"/>
    </source>
</evidence>
<dbReference type="InterPro" id="IPR005119">
    <property type="entry name" value="LysR_subst-bd"/>
</dbReference>
<dbReference type="Pfam" id="PF03466">
    <property type="entry name" value="LysR_substrate"/>
    <property type="match status" value="1"/>
</dbReference>
<dbReference type="Gene3D" id="3.40.190.10">
    <property type="entry name" value="Periplasmic binding protein-like II"/>
    <property type="match status" value="2"/>
</dbReference>
<dbReference type="PRINTS" id="PR00039">
    <property type="entry name" value="HTHLYSR"/>
</dbReference>
<dbReference type="Gene3D" id="1.10.10.10">
    <property type="entry name" value="Winged helix-like DNA-binding domain superfamily/Winged helix DNA-binding domain"/>
    <property type="match status" value="1"/>
</dbReference>
<dbReference type="Pfam" id="PF00126">
    <property type="entry name" value="HTH_1"/>
    <property type="match status" value="1"/>
</dbReference>
<proteinExistence type="inferred from homology"/>
<dbReference type="EMBL" id="FNPE01000044">
    <property type="protein sequence ID" value="SDZ61233.1"/>
    <property type="molecule type" value="Genomic_DNA"/>
</dbReference>
<dbReference type="GO" id="GO:0043565">
    <property type="term" value="F:sequence-specific DNA binding"/>
    <property type="evidence" value="ECO:0007669"/>
    <property type="project" value="TreeGrafter"/>
</dbReference>
<dbReference type="GO" id="GO:0003700">
    <property type="term" value="F:DNA-binding transcription factor activity"/>
    <property type="evidence" value="ECO:0007669"/>
    <property type="project" value="InterPro"/>
</dbReference>
<protein>
    <submittedName>
        <fullName evidence="6">DNA-binding transcriptional regulator, LysR family</fullName>
    </submittedName>
</protein>
<gene>
    <name evidence="6" type="ORF">SAMN05421547_14416</name>
</gene>
<dbReference type="SUPFAM" id="SSF53850">
    <property type="entry name" value="Periplasmic binding protein-like II"/>
    <property type="match status" value="1"/>
</dbReference>
<dbReference type="GO" id="GO:0006351">
    <property type="term" value="P:DNA-templated transcription"/>
    <property type="evidence" value="ECO:0007669"/>
    <property type="project" value="TreeGrafter"/>
</dbReference>
<evidence type="ECO:0000256" key="1">
    <source>
        <dbReference type="ARBA" id="ARBA00009437"/>
    </source>
</evidence>
<evidence type="ECO:0000256" key="2">
    <source>
        <dbReference type="ARBA" id="ARBA00023015"/>
    </source>
</evidence>
<dbReference type="PROSITE" id="PS50931">
    <property type="entry name" value="HTH_LYSR"/>
    <property type="match status" value="1"/>
</dbReference>
<dbReference type="InterPro" id="IPR058163">
    <property type="entry name" value="LysR-type_TF_proteobact-type"/>
</dbReference>
<evidence type="ECO:0000256" key="3">
    <source>
        <dbReference type="ARBA" id="ARBA00023125"/>
    </source>
</evidence>
<organism evidence="6 7">
    <name type="scientific">Delftia lacustris</name>
    <dbReference type="NCBI Taxonomy" id="558537"/>
    <lineage>
        <taxon>Bacteria</taxon>
        <taxon>Pseudomonadati</taxon>
        <taxon>Pseudomonadota</taxon>
        <taxon>Betaproteobacteria</taxon>
        <taxon>Burkholderiales</taxon>
        <taxon>Comamonadaceae</taxon>
        <taxon>Delftia</taxon>
    </lineage>
</organism>
<evidence type="ECO:0000259" key="5">
    <source>
        <dbReference type="PROSITE" id="PS50931"/>
    </source>
</evidence>
<dbReference type="PANTHER" id="PTHR30537">
    <property type="entry name" value="HTH-TYPE TRANSCRIPTIONAL REGULATOR"/>
    <property type="match status" value="1"/>
</dbReference>
<keyword evidence="2" id="KW-0805">Transcription regulation</keyword>
<sequence>MTRPMTRRLPPLAALRAFEAAARLGRMTAAADELCVSPGAISRQVRQLEQHLGLPLFAGTKARPTLTAAARTLQPALTQAFEQIHEAVRSLGDAHEGPLDVACFSTFTVKWLIPRLFDFHAHHPGIEVRLRTTDTGTDAAHEGCDLLITAITHDSGEALADNETSLPLFAEYLGPVMSPAMAGRLQQPEDLASLPLLHTRGRRNAWDLWAASMDMAPPAAAGPVYEHYYFTLEAALRGLGAAVAPWHLVMDDVQAGRLLAPFGFTASGYRYLALRRSTAVQTRLDIFCNWLQAQARAMPEAPAVQGISITHAGNFAATPKNRC</sequence>
<reference evidence="6 7" key="1">
    <citation type="submission" date="2016-10" db="EMBL/GenBank/DDBJ databases">
        <authorList>
            <person name="de Groot N.N."/>
        </authorList>
    </citation>
    <scope>NUCLEOTIDE SEQUENCE [LARGE SCALE GENOMIC DNA]</scope>
    <source>
        <strain evidence="6 7">LMG 24775</strain>
    </source>
</reference>
<dbReference type="PANTHER" id="PTHR30537:SF74">
    <property type="entry name" value="HTH-TYPE TRANSCRIPTIONAL REGULATOR TRPI"/>
    <property type="match status" value="1"/>
</dbReference>
<dbReference type="InterPro" id="IPR036388">
    <property type="entry name" value="WH-like_DNA-bd_sf"/>
</dbReference>
<comment type="similarity">
    <text evidence="1">Belongs to the LysR transcriptional regulatory family.</text>
</comment>
<dbReference type="FunFam" id="3.40.190.10:FF:000017">
    <property type="entry name" value="Glycine cleavage system transcriptional activator"/>
    <property type="match status" value="1"/>
</dbReference>
<feature type="domain" description="HTH lysR-type" evidence="5">
    <location>
        <begin position="10"/>
        <end position="67"/>
    </location>
</feature>
<dbReference type="Proteomes" id="UP000183417">
    <property type="component" value="Unassembled WGS sequence"/>
</dbReference>
<evidence type="ECO:0000313" key="7">
    <source>
        <dbReference type="Proteomes" id="UP000183417"/>
    </source>
</evidence>
<name>A0A1H3UFM1_9BURK</name>
<accession>A0A1H3UFM1</accession>
<dbReference type="AlphaFoldDB" id="A0A1H3UFM1"/>
<dbReference type="SUPFAM" id="SSF46785">
    <property type="entry name" value="Winged helix' DNA-binding domain"/>
    <property type="match status" value="1"/>
</dbReference>